<organism evidence="2 3">
    <name type="scientific">Lymnaea stagnalis</name>
    <name type="common">Great pond snail</name>
    <name type="synonym">Helix stagnalis</name>
    <dbReference type="NCBI Taxonomy" id="6523"/>
    <lineage>
        <taxon>Eukaryota</taxon>
        <taxon>Metazoa</taxon>
        <taxon>Spiralia</taxon>
        <taxon>Lophotrochozoa</taxon>
        <taxon>Mollusca</taxon>
        <taxon>Gastropoda</taxon>
        <taxon>Heterobranchia</taxon>
        <taxon>Euthyneura</taxon>
        <taxon>Panpulmonata</taxon>
        <taxon>Hygrophila</taxon>
        <taxon>Lymnaeoidea</taxon>
        <taxon>Lymnaeidae</taxon>
        <taxon>Lymnaea</taxon>
    </lineage>
</organism>
<proteinExistence type="predicted"/>
<keyword evidence="1" id="KW-0472">Membrane</keyword>
<name>A0AAV2GX91_LYMST</name>
<protein>
    <submittedName>
        <fullName evidence="2">Uncharacterized protein</fullName>
    </submittedName>
</protein>
<evidence type="ECO:0000313" key="3">
    <source>
        <dbReference type="Proteomes" id="UP001497497"/>
    </source>
</evidence>
<evidence type="ECO:0000256" key="1">
    <source>
        <dbReference type="SAM" id="Phobius"/>
    </source>
</evidence>
<sequence>PDCSVAQEKLALGSNEIIAVAVSVGLAAVILAVVLTLAVVLCARRGKRVEYFDNNSRPTTSQLEDKTSLWSSRAPIRVYNQTPYDNIAHNTTSLTTQGRPDGVTGNLENQGLSPDYHSPWYEEAPNKGEHGVLRLGHSGRGPPLAYNPATIWPNRFSYWSDEGRDSPL</sequence>
<keyword evidence="1" id="KW-1133">Transmembrane helix</keyword>
<accession>A0AAV2GX91</accession>
<feature type="non-terminal residue" evidence="2">
    <location>
        <position position="1"/>
    </location>
</feature>
<keyword evidence="3" id="KW-1185">Reference proteome</keyword>
<feature type="transmembrane region" description="Helical" evidence="1">
    <location>
        <begin position="17"/>
        <end position="43"/>
    </location>
</feature>
<dbReference type="AlphaFoldDB" id="A0AAV2GX91"/>
<gene>
    <name evidence="2" type="ORF">GSLYS_00000028001</name>
</gene>
<keyword evidence="1" id="KW-0812">Transmembrane</keyword>
<reference evidence="2 3" key="1">
    <citation type="submission" date="2024-04" db="EMBL/GenBank/DDBJ databases">
        <authorList>
            <consortium name="Genoscope - CEA"/>
            <person name="William W."/>
        </authorList>
    </citation>
    <scope>NUCLEOTIDE SEQUENCE [LARGE SCALE GENOMIC DNA]</scope>
</reference>
<evidence type="ECO:0000313" key="2">
    <source>
        <dbReference type="EMBL" id="CAL1525851.1"/>
    </source>
</evidence>
<comment type="caution">
    <text evidence="2">The sequence shown here is derived from an EMBL/GenBank/DDBJ whole genome shotgun (WGS) entry which is preliminary data.</text>
</comment>
<dbReference type="Proteomes" id="UP001497497">
    <property type="component" value="Unassembled WGS sequence"/>
</dbReference>
<dbReference type="EMBL" id="CAXITT010000001">
    <property type="protein sequence ID" value="CAL1525851.1"/>
    <property type="molecule type" value="Genomic_DNA"/>
</dbReference>